<dbReference type="Proteomes" id="UP000237923">
    <property type="component" value="Unassembled WGS sequence"/>
</dbReference>
<evidence type="ECO:0000256" key="3">
    <source>
        <dbReference type="ARBA" id="ARBA00022692"/>
    </source>
</evidence>
<dbReference type="KEGG" id="lsu:A6B45_04600"/>
<evidence type="ECO:0000256" key="4">
    <source>
        <dbReference type="ARBA" id="ARBA00022989"/>
    </source>
</evidence>
<feature type="transmembrane region" description="Helical" evidence="6">
    <location>
        <begin position="67"/>
        <end position="88"/>
    </location>
</feature>
<protein>
    <submittedName>
        <fullName evidence="8">Homoserine/homoserine lactone efflux protein</fullName>
    </submittedName>
</protein>
<dbReference type="Proteomes" id="UP000239237">
    <property type="component" value="Unassembled WGS sequence"/>
</dbReference>
<proteinExistence type="predicted"/>
<dbReference type="Pfam" id="PF01810">
    <property type="entry name" value="LysE"/>
    <property type="match status" value="1"/>
</dbReference>
<keyword evidence="4 6" id="KW-1133">Transmembrane helix</keyword>
<evidence type="ECO:0000256" key="5">
    <source>
        <dbReference type="ARBA" id="ARBA00023136"/>
    </source>
</evidence>
<dbReference type="AlphaFoldDB" id="A0A2N9K953"/>
<evidence type="ECO:0000256" key="1">
    <source>
        <dbReference type="ARBA" id="ARBA00004651"/>
    </source>
</evidence>
<feature type="transmembrane region" description="Helical" evidence="6">
    <location>
        <begin position="39"/>
        <end position="61"/>
    </location>
</feature>
<dbReference type="InterPro" id="IPR001123">
    <property type="entry name" value="LeuE-type"/>
</dbReference>
<feature type="transmembrane region" description="Helical" evidence="6">
    <location>
        <begin position="109"/>
        <end position="130"/>
    </location>
</feature>
<evidence type="ECO:0000313" key="7">
    <source>
        <dbReference type="EMBL" id="SPD91591.1"/>
    </source>
</evidence>
<keyword evidence="5 6" id="KW-0472">Membrane</keyword>
<evidence type="ECO:0000313" key="10">
    <source>
        <dbReference type="Proteomes" id="UP000239237"/>
    </source>
</evidence>
<keyword evidence="3 6" id="KW-0812">Transmembrane</keyword>
<organism evidence="8 9">
    <name type="scientific">Leuconostoc suionicum</name>
    <dbReference type="NCBI Taxonomy" id="1511761"/>
    <lineage>
        <taxon>Bacteria</taxon>
        <taxon>Bacillati</taxon>
        <taxon>Bacillota</taxon>
        <taxon>Bacilli</taxon>
        <taxon>Lactobacillales</taxon>
        <taxon>Lactobacillaceae</taxon>
        <taxon>Leuconostoc</taxon>
    </lineage>
</organism>
<comment type="subcellular location">
    <subcellularLocation>
        <location evidence="1">Cell membrane</location>
        <topology evidence="1">Multi-pass membrane protein</topology>
    </subcellularLocation>
</comment>
<dbReference type="PANTHER" id="PTHR30086:SF20">
    <property type="entry name" value="ARGININE EXPORTER PROTEIN ARGO-RELATED"/>
    <property type="match status" value="1"/>
</dbReference>
<reference evidence="7 10" key="2">
    <citation type="submission" date="2018-02" db="EMBL/GenBank/DDBJ databases">
        <authorList>
            <person name="Rodrigo-Torres L."/>
            <person name="Arahal R. D."/>
            <person name="Lucena T."/>
        </authorList>
    </citation>
    <scope>NUCLEOTIDE SEQUENCE [LARGE SCALE GENOMIC DNA]</scope>
    <source>
        <strain evidence="7 10">CECT 8486</strain>
    </source>
</reference>
<dbReference type="EMBL" id="OKQU01000001">
    <property type="protein sequence ID" value="SPE06816.1"/>
    <property type="molecule type" value="Genomic_DNA"/>
</dbReference>
<dbReference type="EMBL" id="OKQR01000001">
    <property type="protein sequence ID" value="SPD91591.1"/>
    <property type="molecule type" value="Genomic_DNA"/>
</dbReference>
<dbReference type="PANTHER" id="PTHR30086">
    <property type="entry name" value="ARGININE EXPORTER PROTEIN ARGO"/>
    <property type="match status" value="1"/>
</dbReference>
<accession>A0A2N9K953</accession>
<feature type="transmembrane region" description="Helical" evidence="6">
    <location>
        <begin position="6"/>
        <end position="27"/>
    </location>
</feature>
<evidence type="ECO:0000256" key="6">
    <source>
        <dbReference type="SAM" id="Phobius"/>
    </source>
</evidence>
<feature type="transmembrane region" description="Helical" evidence="6">
    <location>
        <begin position="136"/>
        <end position="157"/>
    </location>
</feature>
<keyword evidence="10" id="KW-1185">Reference proteome</keyword>
<sequence length="190" mass="21339">MTVNDWITFILASIVIIISPGPSVIYVTTNSMTNEIKTMMPLVVGLTAGYFCGMGISLIFISSLLKISSYSLVVLKIIGSGYLTYLAIQMWTRKHINQDSRKPTFLRGVLIAISNPKALLFYTTFFPQFGHTQVDMVYLAVCYGILSFIVDFSNMLISHFVSRGISMNSLMWINRSGALLLWLTTLKIWL</sequence>
<keyword evidence="2" id="KW-1003">Cell membrane</keyword>
<evidence type="ECO:0000313" key="9">
    <source>
        <dbReference type="Proteomes" id="UP000237923"/>
    </source>
</evidence>
<gene>
    <name evidence="8" type="primary">rhtB</name>
    <name evidence="7" type="ORF">LES8486_00573</name>
    <name evidence="8" type="ORF">LES9216_00720</name>
</gene>
<evidence type="ECO:0000313" key="8">
    <source>
        <dbReference type="EMBL" id="SPE06816.1"/>
    </source>
</evidence>
<dbReference type="GO" id="GO:0015171">
    <property type="term" value="F:amino acid transmembrane transporter activity"/>
    <property type="evidence" value="ECO:0007669"/>
    <property type="project" value="TreeGrafter"/>
</dbReference>
<evidence type="ECO:0000256" key="2">
    <source>
        <dbReference type="ARBA" id="ARBA00022475"/>
    </source>
</evidence>
<dbReference type="GO" id="GO:0005886">
    <property type="term" value="C:plasma membrane"/>
    <property type="evidence" value="ECO:0007669"/>
    <property type="project" value="UniProtKB-SubCell"/>
</dbReference>
<dbReference type="GeneID" id="99674063"/>
<name>A0A2N9K953_9LACO</name>
<dbReference type="RefSeq" id="WP_072613570.1">
    <property type="nucleotide sequence ID" value="NZ_AP017935.1"/>
</dbReference>
<reference evidence="8 9" key="1">
    <citation type="submission" date="2018-02" db="EMBL/GenBank/DDBJ databases">
        <authorList>
            <person name="Cohen D.B."/>
            <person name="Kent A.D."/>
        </authorList>
    </citation>
    <scope>NUCLEOTIDE SEQUENCE [LARGE SCALE GENOMIC DNA]</scope>
    <source>
        <strain evidence="8 9">CECT 9216</strain>
    </source>
</reference>